<dbReference type="Proteomes" id="UP000248330">
    <property type="component" value="Unassembled WGS sequence"/>
</dbReference>
<dbReference type="Gene3D" id="1.25.40.10">
    <property type="entry name" value="Tetratricopeptide repeat domain"/>
    <property type="match status" value="1"/>
</dbReference>
<dbReference type="EMBL" id="QICN01000012">
    <property type="protein sequence ID" value="PXV64667.1"/>
    <property type="molecule type" value="Genomic_DNA"/>
</dbReference>
<gene>
    <name evidence="1" type="ORF">C8D93_112117</name>
</gene>
<comment type="caution">
    <text evidence="1">The sequence shown here is derived from an EMBL/GenBank/DDBJ whole genome shotgun (WGS) entry which is preliminary data.</text>
</comment>
<organism evidence="1 2">
    <name type="scientific">Sinimarinibacterium flocculans</name>
    <dbReference type="NCBI Taxonomy" id="985250"/>
    <lineage>
        <taxon>Bacteria</taxon>
        <taxon>Pseudomonadati</taxon>
        <taxon>Pseudomonadota</taxon>
        <taxon>Gammaproteobacteria</taxon>
        <taxon>Nevskiales</taxon>
        <taxon>Nevskiaceae</taxon>
        <taxon>Sinimarinibacterium</taxon>
    </lineage>
</organism>
<dbReference type="InterPro" id="IPR011990">
    <property type="entry name" value="TPR-like_helical_dom_sf"/>
</dbReference>
<evidence type="ECO:0008006" key="3">
    <source>
        <dbReference type="Google" id="ProtNLM"/>
    </source>
</evidence>
<dbReference type="AlphaFoldDB" id="A0A318E6T4"/>
<dbReference type="RefSeq" id="WP_146216655.1">
    <property type="nucleotide sequence ID" value="NZ_CAKZQT010000005.1"/>
</dbReference>
<dbReference type="OrthoDB" id="6072288at2"/>
<accession>A0A318E6T4</accession>
<sequence>MNIQSLLQCASVAVLGAFGSVHAQLAPEVVDLYREIEALPAAGETFELLIGEHAEDLLLRRVRVQIDDDAPLEYEYSAAETAALDNGGRHRLLRMPLPAGAHRLRVALISRHVDALPQTPRVDATVEYPFDKGDGPLTMDVSLVDRGWLRGVKPEVKTSAQPTAVQRNQLAQFAADAQRGWLAALEGPQPSLPAPPSPAVTRYNEAVSMMRSGAQDAGMALLATLGTQDATDPGTRRVRDLANLTLGYQHLRQRRGEAAAEALRRVRSPGPYGNAALLGLGWSYLLPKAGASDADADAPGGWWPQDESDSADLRRRMPFRYNWSVAAGERADDLHDALVAWNELVGRDPLDPIVQEGMLVVPYALQHLGAHEQAQARYLRAVEQLQSARVQIDAALEQLRDGRFLAMVDAETGDGWRRWLADLPYDDGTAYTRILVERVEVLDALEARRPLRDQQRLLSTMQRMLDAQAATPRVDALRQRVEAMQRETAQQLAAADAALIAAAESALLARRDGTGAYLSEARFAIARLHDPSQRAIDRGVQRVASGAGP</sequence>
<protein>
    <recommendedName>
        <fullName evidence="3">Tetratricopeptide repeat protein</fullName>
    </recommendedName>
</protein>
<evidence type="ECO:0000313" key="1">
    <source>
        <dbReference type="EMBL" id="PXV64667.1"/>
    </source>
</evidence>
<name>A0A318E6T4_9GAMM</name>
<reference evidence="1 2" key="1">
    <citation type="submission" date="2018-04" db="EMBL/GenBank/DDBJ databases">
        <title>Genomic Encyclopedia of Type Strains, Phase IV (KMG-IV): sequencing the most valuable type-strain genomes for metagenomic binning, comparative biology and taxonomic classification.</title>
        <authorList>
            <person name="Goeker M."/>
        </authorList>
    </citation>
    <scope>NUCLEOTIDE SEQUENCE [LARGE SCALE GENOMIC DNA]</scope>
    <source>
        <strain evidence="1 2">DSM 104150</strain>
    </source>
</reference>
<proteinExistence type="predicted"/>
<keyword evidence="2" id="KW-1185">Reference proteome</keyword>
<evidence type="ECO:0000313" key="2">
    <source>
        <dbReference type="Proteomes" id="UP000248330"/>
    </source>
</evidence>